<keyword evidence="1" id="KW-1133">Transmembrane helix</keyword>
<feature type="transmembrane region" description="Helical" evidence="1">
    <location>
        <begin position="36"/>
        <end position="57"/>
    </location>
</feature>
<name>V7PCM4_PLAYE</name>
<dbReference type="AlphaFoldDB" id="V7PCM4"/>
<reference evidence="2 3" key="1">
    <citation type="submission" date="2013-11" db="EMBL/GenBank/DDBJ databases">
        <title>The Genome Sequence of Plasmodium yoelii 17X.</title>
        <authorList>
            <consortium name="The Broad Institute Genomics Platform"/>
            <consortium name="The Broad Institute Genome Sequencing Center for Infectious Disease"/>
            <person name="Neafsey D."/>
            <person name="Adams J."/>
            <person name="Walker B."/>
            <person name="Young S.K."/>
            <person name="Zeng Q."/>
            <person name="Gargeya S."/>
            <person name="Fitzgerald M."/>
            <person name="Haas B."/>
            <person name="Abouelleil A."/>
            <person name="Alvarado L."/>
            <person name="Chapman S.B."/>
            <person name="Gainer-Dewar J."/>
            <person name="Goldberg J."/>
            <person name="Griggs A."/>
            <person name="Gujja S."/>
            <person name="Hansen M."/>
            <person name="Howarth C."/>
            <person name="Imamovic A."/>
            <person name="Ireland A."/>
            <person name="Larimer J."/>
            <person name="McCowan C."/>
            <person name="Murphy C."/>
            <person name="Pearson M."/>
            <person name="Poon T.W."/>
            <person name="Priest M."/>
            <person name="Roberts A."/>
            <person name="Saif S."/>
            <person name="Shea T."/>
            <person name="Sykes S."/>
            <person name="Wortman J."/>
            <person name="Nusbaum C."/>
            <person name="Birren B."/>
        </authorList>
    </citation>
    <scope>NUCLEOTIDE SEQUENCE [LARGE SCALE GENOMIC DNA]</scope>
    <source>
        <strain evidence="2 3">17X</strain>
    </source>
</reference>
<dbReference type="Proteomes" id="UP000018538">
    <property type="component" value="Unassembled WGS sequence"/>
</dbReference>
<sequence length="104" mass="11707">MRETTKCHEPITYKRKIISNSTIRSPFILGVLEEGIPSLATIFLNFGYTISSILTLISRLSKDFTTNWNPVNALSREGLGFRDVILTKVEKGEKSSSKAEENEK</sequence>
<organism evidence="2 3">
    <name type="scientific">Plasmodium yoelii 17X</name>
    <dbReference type="NCBI Taxonomy" id="1323249"/>
    <lineage>
        <taxon>Eukaryota</taxon>
        <taxon>Sar</taxon>
        <taxon>Alveolata</taxon>
        <taxon>Apicomplexa</taxon>
        <taxon>Aconoidasida</taxon>
        <taxon>Haemosporida</taxon>
        <taxon>Plasmodiidae</taxon>
        <taxon>Plasmodium</taxon>
        <taxon>Plasmodium (Vinckeia)</taxon>
    </lineage>
</organism>
<keyword evidence="1" id="KW-0812">Transmembrane</keyword>
<keyword evidence="3" id="KW-1185">Reference proteome</keyword>
<gene>
    <name evidence="2" type="ORF">YYC_04982</name>
</gene>
<protein>
    <submittedName>
        <fullName evidence="2">Uncharacterized protein</fullName>
    </submittedName>
</protein>
<dbReference type="EMBL" id="KI635808">
    <property type="protein sequence ID" value="ETB57159.1"/>
    <property type="molecule type" value="Genomic_DNA"/>
</dbReference>
<evidence type="ECO:0000313" key="3">
    <source>
        <dbReference type="Proteomes" id="UP000018538"/>
    </source>
</evidence>
<proteinExistence type="predicted"/>
<evidence type="ECO:0000256" key="1">
    <source>
        <dbReference type="SAM" id="Phobius"/>
    </source>
</evidence>
<evidence type="ECO:0000313" key="2">
    <source>
        <dbReference type="EMBL" id="ETB57159.1"/>
    </source>
</evidence>
<keyword evidence="1" id="KW-0472">Membrane</keyword>
<accession>V7PCM4</accession>